<dbReference type="CDD" id="cd00563">
    <property type="entry name" value="Dtyr_deacylase"/>
    <property type="match status" value="1"/>
</dbReference>
<dbReference type="GO" id="GO:0000049">
    <property type="term" value="F:tRNA binding"/>
    <property type="evidence" value="ECO:0007669"/>
    <property type="project" value="UniProtKB-UniRule"/>
</dbReference>
<protein>
    <recommendedName>
        <fullName evidence="2">D-aminoacyl-tRNA deacylase</fullName>
        <shortName evidence="2">DTD</shortName>
        <ecNumber evidence="2">3.1.1.96</ecNumber>
    </recommendedName>
    <alternativeName>
        <fullName evidence="2">Gly-tRNA(Ala) deacylase</fullName>
        <ecNumber evidence="2">3.1.1.-</ecNumber>
    </alternativeName>
</protein>
<comment type="subcellular location">
    <subcellularLocation>
        <location evidence="2">Cytoplasm</location>
    </subcellularLocation>
</comment>
<comment type="function">
    <text evidence="2">An aminoacyl-tRNA editing enzyme that deacylates mischarged D-aminoacyl-tRNAs. Also deacylates mischarged glycyl-tRNA(Ala), protecting cells against glycine mischarging by AlaRS. Acts via tRNA-based rather than protein-based catalysis; rejects L-amino acids rather than detecting D-amino acids in the active site. By recycling D-aminoacyl-tRNA to D-amino acids and free tRNA molecules, this enzyme counteracts the toxicity associated with the formation of D-aminoacyl-tRNA entities in vivo and helps enforce protein L-homochirality.</text>
</comment>
<dbReference type="RefSeq" id="WP_142713296.1">
    <property type="nucleotide sequence ID" value="NZ_FXTH01000003.1"/>
</dbReference>
<dbReference type="SUPFAM" id="SSF69500">
    <property type="entry name" value="DTD-like"/>
    <property type="match status" value="1"/>
</dbReference>
<dbReference type="GO" id="GO:0019478">
    <property type="term" value="P:D-amino acid catabolic process"/>
    <property type="evidence" value="ECO:0007669"/>
    <property type="project" value="UniProtKB-UniRule"/>
</dbReference>
<comment type="catalytic activity">
    <reaction evidence="2">
        <text>a D-aminoacyl-tRNA + H2O = a tRNA + a D-alpha-amino acid + H(+)</text>
        <dbReference type="Rhea" id="RHEA:13953"/>
        <dbReference type="Rhea" id="RHEA-COMP:10123"/>
        <dbReference type="Rhea" id="RHEA-COMP:10124"/>
        <dbReference type="ChEBI" id="CHEBI:15377"/>
        <dbReference type="ChEBI" id="CHEBI:15378"/>
        <dbReference type="ChEBI" id="CHEBI:59871"/>
        <dbReference type="ChEBI" id="CHEBI:78442"/>
        <dbReference type="ChEBI" id="CHEBI:79333"/>
        <dbReference type="EC" id="3.1.1.96"/>
    </reaction>
</comment>
<keyword evidence="2" id="KW-0963">Cytoplasm</keyword>
<proteinExistence type="inferred from homology"/>
<feature type="short sequence motif" description="Gly-cisPro motif, important for rejection of L-amino acids" evidence="2">
    <location>
        <begin position="138"/>
        <end position="139"/>
    </location>
</feature>
<evidence type="ECO:0000313" key="4">
    <source>
        <dbReference type="Proteomes" id="UP000317593"/>
    </source>
</evidence>
<dbReference type="PANTHER" id="PTHR10472">
    <property type="entry name" value="D-TYROSYL-TRNA TYR DEACYLASE"/>
    <property type="match status" value="1"/>
</dbReference>
<evidence type="ECO:0000256" key="1">
    <source>
        <dbReference type="ARBA" id="ARBA00009673"/>
    </source>
</evidence>
<keyword evidence="2" id="KW-0820">tRNA-binding</keyword>
<dbReference type="GO" id="GO:0051500">
    <property type="term" value="F:D-tyrosyl-tRNA(Tyr) deacylase activity"/>
    <property type="evidence" value="ECO:0007669"/>
    <property type="project" value="TreeGrafter"/>
</dbReference>
<dbReference type="AlphaFoldDB" id="A0A521BEL4"/>
<dbReference type="FunFam" id="3.50.80.10:FF:000001">
    <property type="entry name" value="D-aminoacyl-tRNA deacylase"/>
    <property type="match status" value="1"/>
</dbReference>
<evidence type="ECO:0000256" key="2">
    <source>
        <dbReference type="HAMAP-Rule" id="MF_00518"/>
    </source>
</evidence>
<evidence type="ECO:0000313" key="3">
    <source>
        <dbReference type="EMBL" id="SMO45524.1"/>
    </source>
</evidence>
<comment type="catalytic activity">
    <reaction evidence="2">
        <text>glycyl-tRNA(Ala) + H2O = tRNA(Ala) + glycine + H(+)</text>
        <dbReference type="Rhea" id="RHEA:53744"/>
        <dbReference type="Rhea" id="RHEA-COMP:9657"/>
        <dbReference type="Rhea" id="RHEA-COMP:13640"/>
        <dbReference type="ChEBI" id="CHEBI:15377"/>
        <dbReference type="ChEBI" id="CHEBI:15378"/>
        <dbReference type="ChEBI" id="CHEBI:57305"/>
        <dbReference type="ChEBI" id="CHEBI:78442"/>
        <dbReference type="ChEBI" id="CHEBI:78522"/>
    </reaction>
</comment>
<organism evidence="3 4">
    <name type="scientific">Fodinibius sediminis</name>
    <dbReference type="NCBI Taxonomy" id="1214077"/>
    <lineage>
        <taxon>Bacteria</taxon>
        <taxon>Pseudomonadati</taxon>
        <taxon>Balneolota</taxon>
        <taxon>Balneolia</taxon>
        <taxon>Balneolales</taxon>
        <taxon>Balneolaceae</taxon>
        <taxon>Fodinibius</taxon>
    </lineage>
</organism>
<comment type="domain">
    <text evidence="2">A Gly-cisPro motif from one monomer fits into the active site of the other monomer to allow specific chiral rejection of L-amino acids.</text>
</comment>
<dbReference type="NCBIfam" id="TIGR00256">
    <property type="entry name" value="D-aminoacyl-tRNA deacylase"/>
    <property type="match status" value="1"/>
</dbReference>
<dbReference type="EMBL" id="FXTH01000003">
    <property type="protein sequence ID" value="SMO45524.1"/>
    <property type="molecule type" value="Genomic_DNA"/>
</dbReference>
<reference evidence="3 4" key="1">
    <citation type="submission" date="2017-05" db="EMBL/GenBank/DDBJ databases">
        <authorList>
            <person name="Varghese N."/>
            <person name="Submissions S."/>
        </authorList>
    </citation>
    <scope>NUCLEOTIDE SEQUENCE [LARGE SCALE GENOMIC DNA]</scope>
    <source>
        <strain evidence="3 4">DSM 21194</strain>
    </source>
</reference>
<dbReference type="GO" id="GO:0106026">
    <property type="term" value="F:Gly-tRNA(Ala) deacylase activity"/>
    <property type="evidence" value="ECO:0007669"/>
    <property type="project" value="UniProtKB-UniRule"/>
</dbReference>
<name>A0A521BEL4_9BACT</name>
<dbReference type="Pfam" id="PF02580">
    <property type="entry name" value="Tyr_Deacylase"/>
    <property type="match status" value="1"/>
</dbReference>
<gene>
    <name evidence="2" type="primary">dtd</name>
    <name evidence="3" type="ORF">SAMN06265218_10361</name>
</gene>
<keyword evidence="4" id="KW-1185">Reference proteome</keyword>
<comment type="subunit">
    <text evidence="2">Homodimer.</text>
</comment>
<dbReference type="GO" id="GO:0043908">
    <property type="term" value="F:Ser(Gly)-tRNA(Ala) hydrolase activity"/>
    <property type="evidence" value="ECO:0007669"/>
    <property type="project" value="UniProtKB-UniRule"/>
</dbReference>
<dbReference type="OrthoDB" id="9801395at2"/>
<dbReference type="InterPro" id="IPR023509">
    <property type="entry name" value="DTD-like_sf"/>
</dbReference>
<dbReference type="InterPro" id="IPR003732">
    <property type="entry name" value="Daa-tRNA_deacyls_DTD"/>
</dbReference>
<sequence>MKVVLQRVSEAAVMVRDEQVGAINNGMMLLVGIHEDDAEEDMEWLAEKILNLRIFDDEKGRMNLSVVDVQGEILVVPQFTLYGDYEQGNRPSYIEAADPSKAEPLYEAMVSYFRKHSELKVQTGRFGAYMDVQLHNDGPVTLVLER</sequence>
<dbReference type="Gene3D" id="3.50.80.10">
    <property type="entry name" value="D-tyrosyl-tRNA(Tyr) deacylase"/>
    <property type="match status" value="1"/>
</dbReference>
<comment type="similarity">
    <text evidence="1 2">Belongs to the DTD family.</text>
</comment>
<dbReference type="HAMAP" id="MF_00518">
    <property type="entry name" value="Deacylase_Dtd"/>
    <property type="match status" value="1"/>
</dbReference>
<keyword evidence="2" id="KW-0694">RNA-binding</keyword>
<accession>A0A521BEL4</accession>
<dbReference type="EC" id="3.1.1.96" evidence="2"/>
<dbReference type="Proteomes" id="UP000317593">
    <property type="component" value="Unassembled WGS sequence"/>
</dbReference>
<dbReference type="GO" id="GO:0005737">
    <property type="term" value="C:cytoplasm"/>
    <property type="evidence" value="ECO:0007669"/>
    <property type="project" value="UniProtKB-SubCell"/>
</dbReference>
<dbReference type="PANTHER" id="PTHR10472:SF5">
    <property type="entry name" value="D-AMINOACYL-TRNA DEACYLASE 1"/>
    <property type="match status" value="1"/>
</dbReference>
<dbReference type="EC" id="3.1.1.-" evidence="2"/>
<keyword evidence="2" id="KW-0378">Hydrolase</keyword>